<evidence type="ECO:0000313" key="1">
    <source>
        <dbReference type="EMBL" id="SNR94052.1"/>
    </source>
</evidence>
<evidence type="ECO:0000313" key="2">
    <source>
        <dbReference type="Proteomes" id="UP000198420"/>
    </source>
</evidence>
<dbReference type="Proteomes" id="UP000198420">
    <property type="component" value="Unassembled WGS sequence"/>
</dbReference>
<organism evidence="1 2">
    <name type="scientific">Actinomadura mexicana</name>
    <dbReference type="NCBI Taxonomy" id="134959"/>
    <lineage>
        <taxon>Bacteria</taxon>
        <taxon>Bacillati</taxon>
        <taxon>Actinomycetota</taxon>
        <taxon>Actinomycetes</taxon>
        <taxon>Streptosporangiales</taxon>
        <taxon>Thermomonosporaceae</taxon>
        <taxon>Actinomadura</taxon>
    </lineage>
</organism>
<dbReference type="AlphaFoldDB" id="A0A239AFB2"/>
<dbReference type="EMBL" id="FZNP01000008">
    <property type="protein sequence ID" value="SNR94052.1"/>
    <property type="molecule type" value="Genomic_DNA"/>
</dbReference>
<accession>A0A239AFB2</accession>
<gene>
    <name evidence="1" type="ORF">SAMN06265355_108399</name>
</gene>
<reference evidence="2" key="1">
    <citation type="submission" date="2017-06" db="EMBL/GenBank/DDBJ databases">
        <authorList>
            <person name="Varghese N."/>
            <person name="Submissions S."/>
        </authorList>
    </citation>
    <scope>NUCLEOTIDE SEQUENCE [LARGE SCALE GENOMIC DNA]</scope>
    <source>
        <strain evidence="2">DSM 44485</strain>
    </source>
</reference>
<proteinExistence type="predicted"/>
<sequence>MNDDELMAGVRETFRILDPVPAAVLAAARASIAWRAPAARLAELEHDRGDRAAGVRGGPARTLTFTCPDATVEIEVAPDGRLREIHGRLVPSAAALVEVRHRDLPPGGITARTEPAGMFWLPRVPAGLVSLILRLDDGTSIVTSWIRL</sequence>
<dbReference type="OrthoDB" id="3527070at2"/>
<keyword evidence="2" id="KW-1185">Reference proteome</keyword>
<dbReference type="RefSeq" id="WP_089313797.1">
    <property type="nucleotide sequence ID" value="NZ_FZNP01000008.1"/>
</dbReference>
<name>A0A239AFB2_9ACTN</name>
<protein>
    <submittedName>
        <fullName evidence="1">Uncharacterized protein</fullName>
    </submittedName>
</protein>